<comment type="caution">
    <text evidence="15">The sequence shown here is derived from an EMBL/GenBank/DDBJ whole genome shotgun (WGS) entry which is preliminary data.</text>
</comment>
<comment type="subcellular location">
    <subcellularLocation>
        <location evidence="3">Cell membrane</location>
    </subcellularLocation>
</comment>
<dbReference type="SUPFAM" id="SSF158472">
    <property type="entry name" value="HAMP domain-like"/>
    <property type="match status" value="1"/>
</dbReference>
<dbReference type="InterPro" id="IPR005467">
    <property type="entry name" value="His_kinase_dom"/>
</dbReference>
<keyword evidence="16" id="KW-1185">Reference proteome</keyword>
<accession>A0A917WKY2</accession>
<evidence type="ECO:0000256" key="11">
    <source>
        <dbReference type="ARBA" id="ARBA00023136"/>
    </source>
</evidence>
<sequence length="485" mass="52345">MKALPLRIKLVGLMLVLLALALVMTSAVGVYNTQHYLSDRLDEQLKNNADRAAELCNDPVRQYMRGPKLPQGYYVGCVDLSTGAITPRDFQQGYSATSGPKVPDNVVDLIGGTTISTYYTTVPSSKAGGPDWRLLVTVVPPQGPNHDPTVVVVGFSLDEVDKTVNQQVWVSATVGAGVLLLLAVVAYLLVRSSLRPLVEVEETAEAIAAGDLTRRVPYADPRTEVGGLSTALNTMLGQIETAFDERRASEEAALASEERMRRFVADASHELRTPLTSIRGFAELHRQSGHADETIGRIEHHATRMGLLVDDLLLLARMDQQRPLEKKPVDLLSLATDAMIDARVTASDHRLRLRTASSDDDDADVEPAVVLGDEARLRQVLQNLLSNALNHTPLGTEVTVFVGTDGRNAVLEVSDNGPGMTPEDASRVFERFYRTDPSRTRALGGSGLGLSIVAALVHAHGGEVTLRTAPGEGATFRVTLPLAKL</sequence>
<dbReference type="PROSITE" id="PS50109">
    <property type="entry name" value="HIS_KIN"/>
    <property type="match status" value="1"/>
</dbReference>
<dbReference type="FunFam" id="1.10.287.130:FF:000001">
    <property type="entry name" value="Two-component sensor histidine kinase"/>
    <property type="match status" value="1"/>
</dbReference>
<evidence type="ECO:0000256" key="4">
    <source>
        <dbReference type="ARBA" id="ARBA00012438"/>
    </source>
</evidence>
<dbReference type="SMART" id="SM00387">
    <property type="entry name" value="HATPase_c"/>
    <property type="match status" value="1"/>
</dbReference>
<dbReference type="SUPFAM" id="SSF47384">
    <property type="entry name" value="Homodimeric domain of signal transducing histidine kinase"/>
    <property type="match status" value="1"/>
</dbReference>
<dbReference type="Pfam" id="PF02518">
    <property type="entry name" value="HATPase_c"/>
    <property type="match status" value="1"/>
</dbReference>
<dbReference type="InterPro" id="IPR003660">
    <property type="entry name" value="HAMP_dom"/>
</dbReference>
<evidence type="ECO:0000256" key="12">
    <source>
        <dbReference type="SAM" id="Phobius"/>
    </source>
</evidence>
<dbReference type="CDD" id="cd00082">
    <property type="entry name" value="HisKA"/>
    <property type="match status" value="1"/>
</dbReference>
<dbReference type="CDD" id="cd06225">
    <property type="entry name" value="HAMP"/>
    <property type="match status" value="1"/>
</dbReference>
<dbReference type="InterPro" id="IPR050428">
    <property type="entry name" value="TCS_sensor_his_kinase"/>
</dbReference>
<dbReference type="SUPFAM" id="SSF55874">
    <property type="entry name" value="ATPase domain of HSP90 chaperone/DNA topoisomerase II/histidine kinase"/>
    <property type="match status" value="1"/>
</dbReference>
<gene>
    <name evidence="15" type="ORF">GCM10007977_011150</name>
</gene>
<comment type="catalytic activity">
    <reaction evidence="1">
        <text>ATP + protein L-histidine = ADP + protein N-phospho-L-histidine.</text>
        <dbReference type="EC" id="2.7.13.3"/>
    </reaction>
</comment>
<dbReference type="PANTHER" id="PTHR45436:SF5">
    <property type="entry name" value="SENSOR HISTIDINE KINASE TRCS"/>
    <property type="match status" value="1"/>
</dbReference>
<organism evidence="15 16">
    <name type="scientific">Dactylosporangium sucinum</name>
    <dbReference type="NCBI Taxonomy" id="1424081"/>
    <lineage>
        <taxon>Bacteria</taxon>
        <taxon>Bacillati</taxon>
        <taxon>Actinomycetota</taxon>
        <taxon>Actinomycetes</taxon>
        <taxon>Micromonosporales</taxon>
        <taxon>Micromonosporaceae</taxon>
        <taxon>Dactylosporangium</taxon>
    </lineage>
</organism>
<keyword evidence="10" id="KW-0902">Two-component regulatory system</keyword>
<dbReference type="CDD" id="cd00075">
    <property type="entry name" value="HATPase"/>
    <property type="match status" value="1"/>
</dbReference>
<keyword evidence="11 12" id="KW-0472">Membrane</keyword>
<feature type="domain" description="HAMP" evidence="14">
    <location>
        <begin position="191"/>
        <end position="244"/>
    </location>
</feature>
<dbReference type="SMART" id="SM00388">
    <property type="entry name" value="HisKA"/>
    <property type="match status" value="1"/>
</dbReference>
<protein>
    <recommendedName>
        <fullName evidence="4">histidine kinase</fullName>
        <ecNumber evidence="4">2.7.13.3</ecNumber>
    </recommendedName>
</protein>
<dbReference type="InterPro" id="IPR003661">
    <property type="entry name" value="HisK_dim/P_dom"/>
</dbReference>
<reference evidence="15" key="2">
    <citation type="submission" date="2020-09" db="EMBL/GenBank/DDBJ databases">
        <authorList>
            <person name="Sun Q."/>
            <person name="Ohkuma M."/>
        </authorList>
    </citation>
    <scope>NUCLEOTIDE SEQUENCE</scope>
    <source>
        <strain evidence="15">JCM 19831</strain>
    </source>
</reference>
<dbReference type="Gene3D" id="1.10.287.130">
    <property type="match status" value="1"/>
</dbReference>
<keyword evidence="8" id="KW-0418">Kinase</keyword>
<dbReference type="GO" id="GO:0000155">
    <property type="term" value="F:phosphorelay sensor kinase activity"/>
    <property type="evidence" value="ECO:0007669"/>
    <property type="project" value="InterPro"/>
</dbReference>
<proteinExistence type="predicted"/>
<dbReference type="SMART" id="SM00304">
    <property type="entry name" value="HAMP"/>
    <property type="match status" value="1"/>
</dbReference>
<keyword evidence="7 12" id="KW-0812">Transmembrane</keyword>
<evidence type="ECO:0000256" key="2">
    <source>
        <dbReference type="ARBA" id="ARBA00001968"/>
    </source>
</evidence>
<dbReference type="Proteomes" id="UP000642070">
    <property type="component" value="Unassembled WGS sequence"/>
</dbReference>
<dbReference type="GO" id="GO:0005886">
    <property type="term" value="C:plasma membrane"/>
    <property type="evidence" value="ECO:0007669"/>
    <property type="project" value="UniProtKB-SubCell"/>
</dbReference>
<name>A0A917WKY2_9ACTN</name>
<dbReference type="AlphaFoldDB" id="A0A917WKY2"/>
<evidence type="ECO:0000313" key="15">
    <source>
        <dbReference type="EMBL" id="GGM11793.1"/>
    </source>
</evidence>
<evidence type="ECO:0000256" key="1">
    <source>
        <dbReference type="ARBA" id="ARBA00000085"/>
    </source>
</evidence>
<evidence type="ECO:0000256" key="5">
    <source>
        <dbReference type="ARBA" id="ARBA00022553"/>
    </source>
</evidence>
<feature type="transmembrane region" description="Helical" evidence="12">
    <location>
        <begin position="168"/>
        <end position="190"/>
    </location>
</feature>
<dbReference type="PANTHER" id="PTHR45436">
    <property type="entry name" value="SENSOR HISTIDINE KINASE YKOH"/>
    <property type="match status" value="1"/>
</dbReference>
<reference evidence="15" key="1">
    <citation type="journal article" date="2014" name="Int. J. Syst. Evol. Microbiol.">
        <title>Complete genome sequence of Corynebacterium casei LMG S-19264T (=DSM 44701T), isolated from a smear-ripened cheese.</title>
        <authorList>
            <consortium name="US DOE Joint Genome Institute (JGI-PGF)"/>
            <person name="Walter F."/>
            <person name="Albersmeier A."/>
            <person name="Kalinowski J."/>
            <person name="Ruckert C."/>
        </authorList>
    </citation>
    <scope>NUCLEOTIDE SEQUENCE</scope>
    <source>
        <strain evidence="15">JCM 19831</strain>
    </source>
</reference>
<comment type="cofactor">
    <cofactor evidence="2">
        <name>a divalent metal cation</name>
        <dbReference type="ChEBI" id="CHEBI:60240"/>
    </cofactor>
</comment>
<evidence type="ECO:0000259" key="13">
    <source>
        <dbReference type="PROSITE" id="PS50109"/>
    </source>
</evidence>
<dbReference type="EMBL" id="BMPI01000004">
    <property type="protein sequence ID" value="GGM11793.1"/>
    <property type="molecule type" value="Genomic_DNA"/>
</dbReference>
<keyword evidence="5" id="KW-0597">Phosphoprotein</keyword>
<dbReference type="InterPro" id="IPR004358">
    <property type="entry name" value="Sig_transdc_His_kin-like_C"/>
</dbReference>
<dbReference type="EC" id="2.7.13.3" evidence="4"/>
<evidence type="ECO:0000256" key="3">
    <source>
        <dbReference type="ARBA" id="ARBA00004236"/>
    </source>
</evidence>
<dbReference type="FunFam" id="3.30.565.10:FF:000006">
    <property type="entry name" value="Sensor histidine kinase WalK"/>
    <property type="match status" value="1"/>
</dbReference>
<evidence type="ECO:0000256" key="9">
    <source>
        <dbReference type="ARBA" id="ARBA00022989"/>
    </source>
</evidence>
<evidence type="ECO:0000256" key="6">
    <source>
        <dbReference type="ARBA" id="ARBA00022679"/>
    </source>
</evidence>
<keyword evidence="6" id="KW-0808">Transferase</keyword>
<evidence type="ECO:0000259" key="14">
    <source>
        <dbReference type="PROSITE" id="PS50885"/>
    </source>
</evidence>
<keyword evidence="9 12" id="KW-1133">Transmembrane helix</keyword>
<dbReference type="Pfam" id="PF00672">
    <property type="entry name" value="HAMP"/>
    <property type="match status" value="1"/>
</dbReference>
<dbReference type="GO" id="GO:0005509">
    <property type="term" value="F:calcium ion binding"/>
    <property type="evidence" value="ECO:0007669"/>
    <property type="project" value="UniProtKB-ARBA"/>
</dbReference>
<dbReference type="PRINTS" id="PR00344">
    <property type="entry name" value="BCTRLSENSOR"/>
</dbReference>
<dbReference type="InterPro" id="IPR036890">
    <property type="entry name" value="HATPase_C_sf"/>
</dbReference>
<evidence type="ECO:0000256" key="8">
    <source>
        <dbReference type="ARBA" id="ARBA00022777"/>
    </source>
</evidence>
<feature type="domain" description="Histidine kinase" evidence="13">
    <location>
        <begin position="266"/>
        <end position="484"/>
    </location>
</feature>
<evidence type="ECO:0000313" key="16">
    <source>
        <dbReference type="Proteomes" id="UP000642070"/>
    </source>
</evidence>
<evidence type="ECO:0000256" key="7">
    <source>
        <dbReference type="ARBA" id="ARBA00022692"/>
    </source>
</evidence>
<dbReference type="RefSeq" id="WP_190248592.1">
    <property type="nucleotide sequence ID" value="NZ_BMPI01000004.1"/>
</dbReference>
<dbReference type="Gene3D" id="6.10.340.10">
    <property type="match status" value="1"/>
</dbReference>
<evidence type="ECO:0000256" key="10">
    <source>
        <dbReference type="ARBA" id="ARBA00023012"/>
    </source>
</evidence>
<dbReference type="Pfam" id="PF00512">
    <property type="entry name" value="HisKA"/>
    <property type="match status" value="1"/>
</dbReference>
<dbReference type="PROSITE" id="PS50885">
    <property type="entry name" value="HAMP"/>
    <property type="match status" value="1"/>
</dbReference>
<dbReference type="InterPro" id="IPR036097">
    <property type="entry name" value="HisK_dim/P_sf"/>
</dbReference>
<dbReference type="Gene3D" id="3.30.565.10">
    <property type="entry name" value="Histidine kinase-like ATPase, C-terminal domain"/>
    <property type="match status" value="1"/>
</dbReference>
<dbReference type="InterPro" id="IPR003594">
    <property type="entry name" value="HATPase_dom"/>
</dbReference>